<dbReference type="PROSITE" id="PS50994">
    <property type="entry name" value="INTEGRASE"/>
    <property type="match status" value="1"/>
</dbReference>
<protein>
    <recommendedName>
        <fullName evidence="2">Integrase catalytic domain-containing protein</fullName>
    </recommendedName>
</protein>
<dbReference type="GO" id="GO:0015074">
    <property type="term" value="P:DNA integration"/>
    <property type="evidence" value="ECO:0007669"/>
    <property type="project" value="InterPro"/>
</dbReference>
<evidence type="ECO:0000313" key="3">
    <source>
        <dbReference type="EMBL" id="MBW0483204.1"/>
    </source>
</evidence>
<dbReference type="InterPro" id="IPR001584">
    <property type="entry name" value="Integrase_cat-core"/>
</dbReference>
<name>A0A9Q3GY63_9BASI</name>
<dbReference type="InterPro" id="IPR036397">
    <property type="entry name" value="RNaseH_sf"/>
</dbReference>
<comment type="caution">
    <text evidence="3">The sequence shown here is derived from an EMBL/GenBank/DDBJ whole genome shotgun (WGS) entry which is preliminary data.</text>
</comment>
<keyword evidence="4" id="KW-1185">Reference proteome</keyword>
<dbReference type="InterPro" id="IPR012337">
    <property type="entry name" value="RNaseH-like_sf"/>
</dbReference>
<dbReference type="AlphaFoldDB" id="A0A9Q3GY63"/>
<feature type="domain" description="Integrase catalytic" evidence="2">
    <location>
        <begin position="1"/>
        <end position="116"/>
    </location>
</feature>
<sequence length="134" mass="15806">MDTGLLLWNRFITHVELLNIIICDREPKFTSSPWTNIYRLVGTELSISTAYHPKTDGLVERMFQTLEDMIKRFCAYGLEFKDLQDFTYGWETLIPELELEHKKSVHCPTGQNLYMLEKGRNTRPVANTLRKYFI</sequence>
<dbReference type="OrthoDB" id="2273864at2759"/>
<keyword evidence="1" id="KW-0694">RNA-binding</keyword>
<dbReference type="PANTHER" id="PTHR37984">
    <property type="entry name" value="PROTEIN CBG26694"/>
    <property type="match status" value="1"/>
</dbReference>
<organism evidence="3 4">
    <name type="scientific">Austropuccinia psidii MF-1</name>
    <dbReference type="NCBI Taxonomy" id="1389203"/>
    <lineage>
        <taxon>Eukaryota</taxon>
        <taxon>Fungi</taxon>
        <taxon>Dikarya</taxon>
        <taxon>Basidiomycota</taxon>
        <taxon>Pucciniomycotina</taxon>
        <taxon>Pucciniomycetes</taxon>
        <taxon>Pucciniales</taxon>
        <taxon>Sphaerophragmiaceae</taxon>
        <taxon>Austropuccinia</taxon>
    </lineage>
</organism>
<dbReference type="GO" id="GO:0003723">
    <property type="term" value="F:RNA binding"/>
    <property type="evidence" value="ECO:0007669"/>
    <property type="project" value="UniProtKB-KW"/>
</dbReference>
<reference evidence="3" key="1">
    <citation type="submission" date="2021-03" db="EMBL/GenBank/DDBJ databases">
        <title>Draft genome sequence of rust myrtle Austropuccinia psidii MF-1, a brazilian biotype.</title>
        <authorList>
            <person name="Quecine M.C."/>
            <person name="Pachon D.M.R."/>
            <person name="Bonatelli M.L."/>
            <person name="Correr F.H."/>
            <person name="Franceschini L.M."/>
            <person name="Leite T.F."/>
            <person name="Margarido G.R.A."/>
            <person name="Almeida C.A."/>
            <person name="Ferrarezi J.A."/>
            <person name="Labate C.A."/>
        </authorList>
    </citation>
    <scope>NUCLEOTIDE SEQUENCE</scope>
    <source>
        <strain evidence="3">MF-1</strain>
    </source>
</reference>
<evidence type="ECO:0000259" key="2">
    <source>
        <dbReference type="PROSITE" id="PS50994"/>
    </source>
</evidence>
<evidence type="ECO:0000313" key="4">
    <source>
        <dbReference type="Proteomes" id="UP000765509"/>
    </source>
</evidence>
<dbReference type="GO" id="GO:0005634">
    <property type="term" value="C:nucleus"/>
    <property type="evidence" value="ECO:0007669"/>
    <property type="project" value="UniProtKB-ARBA"/>
</dbReference>
<dbReference type="PANTHER" id="PTHR37984:SF5">
    <property type="entry name" value="PROTEIN NYNRIN-LIKE"/>
    <property type="match status" value="1"/>
</dbReference>
<proteinExistence type="predicted"/>
<dbReference type="Proteomes" id="UP000765509">
    <property type="component" value="Unassembled WGS sequence"/>
</dbReference>
<evidence type="ECO:0000256" key="1">
    <source>
        <dbReference type="ARBA" id="ARBA00022884"/>
    </source>
</evidence>
<dbReference type="Gene3D" id="3.30.420.10">
    <property type="entry name" value="Ribonuclease H-like superfamily/Ribonuclease H"/>
    <property type="match status" value="1"/>
</dbReference>
<dbReference type="EMBL" id="AVOT02007120">
    <property type="protein sequence ID" value="MBW0483204.1"/>
    <property type="molecule type" value="Genomic_DNA"/>
</dbReference>
<dbReference type="InterPro" id="IPR050951">
    <property type="entry name" value="Retrovirus_Pol_polyprotein"/>
</dbReference>
<dbReference type="SUPFAM" id="SSF53098">
    <property type="entry name" value="Ribonuclease H-like"/>
    <property type="match status" value="1"/>
</dbReference>
<gene>
    <name evidence="3" type="ORF">O181_022919</name>
</gene>
<accession>A0A9Q3GY63</accession>